<evidence type="ECO:0000256" key="3">
    <source>
        <dbReference type="ARBA" id="ARBA00012374"/>
    </source>
</evidence>
<gene>
    <name evidence="14" type="primary">uppP</name>
    <name evidence="15" type="ORF">AUK04_03410</name>
</gene>
<evidence type="ECO:0000313" key="15">
    <source>
        <dbReference type="EMBL" id="OIP83489.1"/>
    </source>
</evidence>
<feature type="transmembrane region" description="Helical" evidence="14">
    <location>
        <begin position="96"/>
        <end position="121"/>
    </location>
</feature>
<evidence type="ECO:0000256" key="9">
    <source>
        <dbReference type="ARBA" id="ARBA00023136"/>
    </source>
</evidence>
<keyword evidence="6 14" id="KW-0812">Transmembrane</keyword>
<evidence type="ECO:0000313" key="16">
    <source>
        <dbReference type="Proteomes" id="UP000183758"/>
    </source>
</evidence>
<evidence type="ECO:0000256" key="5">
    <source>
        <dbReference type="ARBA" id="ARBA00022475"/>
    </source>
</evidence>
<protein>
    <recommendedName>
        <fullName evidence="4 14">Undecaprenyl-diphosphatase</fullName>
        <ecNumber evidence="3 14">3.6.1.27</ecNumber>
    </recommendedName>
    <alternativeName>
        <fullName evidence="12 14">Bacitracin resistance protein</fullName>
    </alternativeName>
    <alternativeName>
        <fullName evidence="11 14">Undecaprenyl pyrophosphate phosphatase</fullName>
    </alternativeName>
</protein>
<evidence type="ECO:0000256" key="6">
    <source>
        <dbReference type="ARBA" id="ARBA00022692"/>
    </source>
</evidence>
<keyword evidence="14" id="KW-0961">Cell wall biogenesis/degradation</keyword>
<dbReference type="GO" id="GO:0050380">
    <property type="term" value="F:undecaprenyl-diphosphatase activity"/>
    <property type="evidence" value="ECO:0007669"/>
    <property type="project" value="UniProtKB-UniRule"/>
</dbReference>
<evidence type="ECO:0000256" key="14">
    <source>
        <dbReference type="HAMAP-Rule" id="MF_01006"/>
    </source>
</evidence>
<dbReference type="GO" id="GO:0008360">
    <property type="term" value="P:regulation of cell shape"/>
    <property type="evidence" value="ECO:0007669"/>
    <property type="project" value="UniProtKB-KW"/>
</dbReference>
<comment type="caution">
    <text evidence="15">The sequence shown here is derived from an EMBL/GenBank/DDBJ whole genome shotgun (WGS) entry which is preliminary data.</text>
</comment>
<comment type="catalytic activity">
    <reaction evidence="13 14">
        <text>di-trans,octa-cis-undecaprenyl diphosphate + H2O = di-trans,octa-cis-undecaprenyl phosphate + phosphate + H(+)</text>
        <dbReference type="Rhea" id="RHEA:28094"/>
        <dbReference type="ChEBI" id="CHEBI:15377"/>
        <dbReference type="ChEBI" id="CHEBI:15378"/>
        <dbReference type="ChEBI" id="CHEBI:43474"/>
        <dbReference type="ChEBI" id="CHEBI:58405"/>
        <dbReference type="ChEBI" id="CHEBI:60392"/>
        <dbReference type="EC" id="3.6.1.27"/>
    </reaction>
</comment>
<dbReference type="GO" id="GO:0046677">
    <property type="term" value="P:response to antibiotic"/>
    <property type="evidence" value="ECO:0007669"/>
    <property type="project" value="UniProtKB-UniRule"/>
</dbReference>
<reference evidence="15 16" key="1">
    <citation type="journal article" date="2016" name="Environ. Microbiol.">
        <title>Genomic resolution of a cold subsurface aquifer community provides metabolic insights for novel microbes adapted to high CO concentrations.</title>
        <authorList>
            <person name="Probst A.J."/>
            <person name="Castelle C.J."/>
            <person name="Singh A."/>
            <person name="Brown C.T."/>
            <person name="Anantharaman K."/>
            <person name="Sharon I."/>
            <person name="Hug L.A."/>
            <person name="Burstein D."/>
            <person name="Emerson J.B."/>
            <person name="Thomas B.C."/>
            <person name="Banfield J.F."/>
        </authorList>
    </citation>
    <scope>NUCLEOTIDE SEQUENCE [LARGE SCALE GENOMIC DNA]</scope>
    <source>
        <strain evidence="15">CG2_30_33_16</strain>
    </source>
</reference>
<feature type="transmembrane region" description="Helical" evidence="14">
    <location>
        <begin position="44"/>
        <end position="64"/>
    </location>
</feature>
<feature type="transmembrane region" description="Helical" evidence="14">
    <location>
        <begin position="240"/>
        <end position="257"/>
    </location>
</feature>
<dbReference type="GO" id="GO:0009252">
    <property type="term" value="P:peptidoglycan biosynthetic process"/>
    <property type="evidence" value="ECO:0007669"/>
    <property type="project" value="UniProtKB-KW"/>
</dbReference>
<dbReference type="GO" id="GO:0005886">
    <property type="term" value="C:plasma membrane"/>
    <property type="evidence" value="ECO:0007669"/>
    <property type="project" value="UniProtKB-SubCell"/>
</dbReference>
<evidence type="ECO:0000256" key="2">
    <source>
        <dbReference type="ARBA" id="ARBA00010621"/>
    </source>
</evidence>
<keyword evidence="5 14" id="KW-1003">Cell membrane</keyword>
<evidence type="ECO:0000256" key="7">
    <source>
        <dbReference type="ARBA" id="ARBA00022801"/>
    </source>
</evidence>
<organism evidence="15 16">
    <name type="scientific">Candidatus Roizmanbacteria bacterium CG2_30_33_16</name>
    <dbReference type="NCBI Taxonomy" id="1805340"/>
    <lineage>
        <taxon>Bacteria</taxon>
        <taxon>Candidatus Roizmaniibacteriota</taxon>
    </lineage>
</organism>
<comment type="function">
    <text evidence="14">Catalyzes the dephosphorylation of undecaprenyl diphosphate (UPP). Confers resistance to bacitracin.</text>
</comment>
<comment type="subcellular location">
    <subcellularLocation>
        <location evidence="1 14">Cell membrane</location>
        <topology evidence="1 14">Multi-pass membrane protein</topology>
    </subcellularLocation>
</comment>
<keyword evidence="10 14" id="KW-0046">Antibiotic resistance</keyword>
<keyword evidence="9 14" id="KW-0472">Membrane</keyword>
<comment type="miscellaneous">
    <text evidence="14">Bacitracin is thought to be involved in the inhibition of peptidoglycan synthesis by sequestering undecaprenyl diphosphate, thereby reducing the pool of lipid carrier available.</text>
</comment>
<evidence type="ECO:0000256" key="12">
    <source>
        <dbReference type="ARBA" id="ARBA00032932"/>
    </source>
</evidence>
<dbReference type="PANTHER" id="PTHR30622">
    <property type="entry name" value="UNDECAPRENYL-DIPHOSPHATASE"/>
    <property type="match status" value="1"/>
</dbReference>
<accession>A0A1J5HEA6</accession>
<dbReference type="EMBL" id="MNZM01000084">
    <property type="protein sequence ID" value="OIP83489.1"/>
    <property type="molecule type" value="Genomic_DNA"/>
</dbReference>
<evidence type="ECO:0000256" key="4">
    <source>
        <dbReference type="ARBA" id="ARBA00021581"/>
    </source>
</evidence>
<dbReference type="GO" id="GO:0071555">
    <property type="term" value="P:cell wall organization"/>
    <property type="evidence" value="ECO:0007669"/>
    <property type="project" value="UniProtKB-KW"/>
</dbReference>
<keyword evidence="8 14" id="KW-1133">Transmembrane helix</keyword>
<evidence type="ECO:0000256" key="8">
    <source>
        <dbReference type="ARBA" id="ARBA00022989"/>
    </source>
</evidence>
<keyword evidence="14" id="KW-0133">Cell shape</keyword>
<evidence type="ECO:0000256" key="10">
    <source>
        <dbReference type="ARBA" id="ARBA00023251"/>
    </source>
</evidence>
<feature type="transmembrane region" description="Helical" evidence="14">
    <location>
        <begin position="176"/>
        <end position="197"/>
    </location>
</feature>
<evidence type="ECO:0000256" key="1">
    <source>
        <dbReference type="ARBA" id="ARBA00004651"/>
    </source>
</evidence>
<evidence type="ECO:0000256" key="11">
    <source>
        <dbReference type="ARBA" id="ARBA00032707"/>
    </source>
</evidence>
<dbReference type="Pfam" id="PF02673">
    <property type="entry name" value="BacA"/>
    <property type="match status" value="1"/>
</dbReference>
<dbReference type="HAMAP" id="MF_01006">
    <property type="entry name" value="Undec_diphosphatase"/>
    <property type="match status" value="1"/>
</dbReference>
<name>A0A1J5HEA6_9BACT</name>
<dbReference type="AlphaFoldDB" id="A0A1J5HEA6"/>
<feature type="transmembrane region" description="Helical" evidence="14">
    <location>
        <begin position="209"/>
        <end position="228"/>
    </location>
</feature>
<evidence type="ECO:0000256" key="13">
    <source>
        <dbReference type="ARBA" id="ARBA00047594"/>
    </source>
</evidence>
<dbReference type="InterPro" id="IPR003824">
    <property type="entry name" value="UppP"/>
</dbReference>
<feature type="transmembrane region" description="Helical" evidence="14">
    <location>
        <begin position="71"/>
        <end position="90"/>
    </location>
</feature>
<keyword evidence="7 14" id="KW-0378">Hydrolase</keyword>
<sequence length="259" mass="29621">MTILQSIILGIVEGITEFLPVSSTAHLIIISKFLRLPQTDFQKFFEVFIQSGAIFAVVLLYFNYILKNTKLISKLLISFFPTAIVGFLLYKIIKNIFFESFILIIFALIIVGLLFIFIEYLIKNKKVRLQKNINYLTTFEAILVGLVQSIAVIPGVSRSGIVMLIMMVRGYKRDQAAQYSFLLAAPTIFAASLYDFFKMRSIFATSTQYLPLLLIGFIASFIVAYIVMKWFINYLQNNSLFYFGIYRIGLAIILLISRP</sequence>
<dbReference type="Proteomes" id="UP000183758">
    <property type="component" value="Unassembled WGS sequence"/>
</dbReference>
<feature type="transmembrane region" description="Helical" evidence="14">
    <location>
        <begin position="133"/>
        <end position="156"/>
    </location>
</feature>
<dbReference type="EC" id="3.6.1.27" evidence="3 14"/>
<comment type="similarity">
    <text evidence="2 14">Belongs to the UppP family.</text>
</comment>
<dbReference type="PANTHER" id="PTHR30622:SF3">
    <property type="entry name" value="UNDECAPRENYL-DIPHOSPHATASE"/>
    <property type="match status" value="1"/>
</dbReference>
<keyword evidence="14" id="KW-0573">Peptidoglycan synthesis</keyword>
<proteinExistence type="inferred from homology"/>